<keyword evidence="1" id="KW-0472">Membrane</keyword>
<dbReference type="Proteomes" id="UP001652503">
    <property type="component" value="Unassembled WGS sequence"/>
</dbReference>
<keyword evidence="1" id="KW-1133">Transmembrane helix</keyword>
<dbReference type="InterPro" id="IPR012495">
    <property type="entry name" value="TadE-like_dom"/>
</dbReference>
<sequence>MTRAFHILGGFVRRERGAVLVELAVVLPIFLLIFLGIIDFGRLGYDVVTAEKAMQRAVRIAIVRPGACNGVPGAVAIPDTTSRDPGNSDPIAPRFGTACNQSGSICAQVAQSTCSLAQGIAVANPTAIEIWNSIDDLMPGKATAANVRITYDDSAILGSTSLRLGFLGGPYVPIVTAQVQNLQFNFVTPISGFVSMAGGTSTFAQTVQFPALSVSLPAEDLAQGENG</sequence>
<evidence type="ECO:0000313" key="3">
    <source>
        <dbReference type="EMBL" id="MCV2865634.1"/>
    </source>
</evidence>
<reference evidence="3 4" key="1">
    <citation type="submission" date="2022-10" db="EMBL/GenBank/DDBJ databases">
        <title>Defluviimonas sp. nov., isolated from ocean surface water.</title>
        <authorList>
            <person name="He W."/>
            <person name="Wang L."/>
            <person name="Zhang D.-F."/>
        </authorList>
    </citation>
    <scope>NUCLEOTIDE SEQUENCE [LARGE SCALE GENOMIC DNA]</scope>
    <source>
        <strain evidence="3 4">WL0075</strain>
    </source>
</reference>
<dbReference type="Pfam" id="PF07811">
    <property type="entry name" value="TadE"/>
    <property type="match status" value="1"/>
</dbReference>
<evidence type="ECO:0000259" key="2">
    <source>
        <dbReference type="Pfam" id="PF07811"/>
    </source>
</evidence>
<evidence type="ECO:0000256" key="1">
    <source>
        <dbReference type="SAM" id="Phobius"/>
    </source>
</evidence>
<protein>
    <submittedName>
        <fullName evidence="3">Pilus assembly protein</fullName>
    </submittedName>
</protein>
<dbReference type="RefSeq" id="WP_263722153.1">
    <property type="nucleotide sequence ID" value="NZ_JAOWLA010000011.1"/>
</dbReference>
<evidence type="ECO:0000313" key="4">
    <source>
        <dbReference type="Proteomes" id="UP001652503"/>
    </source>
</evidence>
<accession>A0ABT2Z3B4</accession>
<organism evidence="3 4">
    <name type="scientific">Albidovulum sediminicola</name>
    <dbReference type="NCBI Taxonomy" id="2984331"/>
    <lineage>
        <taxon>Bacteria</taxon>
        <taxon>Pseudomonadati</taxon>
        <taxon>Pseudomonadota</taxon>
        <taxon>Alphaproteobacteria</taxon>
        <taxon>Rhodobacterales</taxon>
        <taxon>Paracoccaceae</taxon>
        <taxon>Albidovulum</taxon>
    </lineage>
</organism>
<feature type="transmembrane region" description="Helical" evidence="1">
    <location>
        <begin position="20"/>
        <end position="38"/>
    </location>
</feature>
<feature type="domain" description="TadE-like" evidence="2">
    <location>
        <begin position="17"/>
        <end position="59"/>
    </location>
</feature>
<comment type="caution">
    <text evidence="3">The sequence shown here is derived from an EMBL/GenBank/DDBJ whole genome shotgun (WGS) entry which is preliminary data.</text>
</comment>
<gene>
    <name evidence="3" type="ORF">OE647_12950</name>
</gene>
<keyword evidence="1" id="KW-0812">Transmembrane</keyword>
<name>A0ABT2Z3B4_9RHOB</name>
<keyword evidence="4" id="KW-1185">Reference proteome</keyword>
<dbReference type="EMBL" id="JAOWLA010000011">
    <property type="protein sequence ID" value="MCV2865634.1"/>
    <property type="molecule type" value="Genomic_DNA"/>
</dbReference>
<proteinExistence type="predicted"/>